<name>A0A1G9D0Y6_9EURY</name>
<dbReference type="InterPro" id="IPR011766">
    <property type="entry name" value="TPP_enzyme_TPP-bd"/>
</dbReference>
<feature type="domain" description="Thiamine pyrophosphate enzyme central" evidence="5">
    <location>
        <begin position="201"/>
        <end position="335"/>
    </location>
</feature>
<dbReference type="AlphaFoldDB" id="A0A1G9D0Y6"/>
<dbReference type="GO" id="GO:0000287">
    <property type="term" value="F:magnesium ion binding"/>
    <property type="evidence" value="ECO:0007669"/>
    <property type="project" value="InterPro"/>
</dbReference>
<dbReference type="GO" id="GO:0003984">
    <property type="term" value="F:acetolactate synthase activity"/>
    <property type="evidence" value="ECO:0007669"/>
    <property type="project" value="TreeGrafter"/>
</dbReference>
<dbReference type="GO" id="GO:0030976">
    <property type="term" value="F:thiamine pyrophosphate binding"/>
    <property type="evidence" value="ECO:0007669"/>
    <property type="project" value="InterPro"/>
</dbReference>
<dbReference type="GO" id="GO:0005948">
    <property type="term" value="C:acetolactate synthase complex"/>
    <property type="evidence" value="ECO:0007669"/>
    <property type="project" value="TreeGrafter"/>
</dbReference>
<dbReference type="GO" id="GO:0050660">
    <property type="term" value="F:flavin adenine dinucleotide binding"/>
    <property type="evidence" value="ECO:0007669"/>
    <property type="project" value="TreeGrafter"/>
</dbReference>
<feature type="domain" description="Thiamine pyrophosphate enzyme TPP-binding" evidence="6">
    <location>
        <begin position="393"/>
        <end position="522"/>
    </location>
</feature>
<evidence type="ECO:0000256" key="3">
    <source>
        <dbReference type="RuleBase" id="RU362132"/>
    </source>
</evidence>
<dbReference type="SUPFAM" id="SSF52518">
    <property type="entry name" value="Thiamin diphosphate-binding fold (THDP-binding)"/>
    <property type="match status" value="2"/>
</dbReference>
<dbReference type="Gene3D" id="3.40.50.970">
    <property type="match status" value="2"/>
</dbReference>
<dbReference type="Pfam" id="PF02775">
    <property type="entry name" value="TPP_enzyme_C"/>
    <property type="match status" value="1"/>
</dbReference>
<feature type="domain" description="Thiamine pyrophosphate enzyme N-terminal TPP-binding" evidence="7">
    <location>
        <begin position="17"/>
        <end position="128"/>
    </location>
</feature>
<accession>A0A1G9D0Y6</accession>
<comment type="similarity">
    <text evidence="1 3">Belongs to the TPP enzyme family.</text>
</comment>
<organism evidence="8 9">
    <name type="scientific">Natronorubrum texcoconense</name>
    <dbReference type="NCBI Taxonomy" id="1095776"/>
    <lineage>
        <taxon>Archaea</taxon>
        <taxon>Methanobacteriati</taxon>
        <taxon>Methanobacteriota</taxon>
        <taxon>Stenosarchaea group</taxon>
        <taxon>Halobacteria</taxon>
        <taxon>Halobacteriales</taxon>
        <taxon>Natrialbaceae</taxon>
        <taxon>Natronorubrum</taxon>
    </lineage>
</organism>
<dbReference type="InterPro" id="IPR029061">
    <property type="entry name" value="THDP-binding"/>
</dbReference>
<evidence type="ECO:0000256" key="2">
    <source>
        <dbReference type="ARBA" id="ARBA00023052"/>
    </source>
</evidence>
<dbReference type="GO" id="GO:0009097">
    <property type="term" value="P:isoleucine biosynthetic process"/>
    <property type="evidence" value="ECO:0007669"/>
    <property type="project" value="TreeGrafter"/>
</dbReference>
<dbReference type="GO" id="GO:0044272">
    <property type="term" value="P:sulfur compound biosynthetic process"/>
    <property type="evidence" value="ECO:0007669"/>
    <property type="project" value="UniProtKB-ARBA"/>
</dbReference>
<dbReference type="InterPro" id="IPR012000">
    <property type="entry name" value="Thiamin_PyroP_enz_cen_dom"/>
</dbReference>
<dbReference type="GO" id="GO:0009099">
    <property type="term" value="P:L-valine biosynthetic process"/>
    <property type="evidence" value="ECO:0007669"/>
    <property type="project" value="TreeGrafter"/>
</dbReference>
<dbReference type="InterPro" id="IPR029035">
    <property type="entry name" value="DHS-like_NAD/FAD-binding_dom"/>
</dbReference>
<dbReference type="Pfam" id="PF02776">
    <property type="entry name" value="TPP_enzyme_N"/>
    <property type="match status" value="1"/>
</dbReference>
<dbReference type="SUPFAM" id="SSF52467">
    <property type="entry name" value="DHS-like NAD/FAD-binding domain"/>
    <property type="match status" value="1"/>
</dbReference>
<evidence type="ECO:0000313" key="9">
    <source>
        <dbReference type="Proteomes" id="UP000198882"/>
    </source>
</evidence>
<gene>
    <name evidence="8" type="ORF">SAMN04515672_3386</name>
</gene>
<dbReference type="Gene3D" id="3.40.50.1220">
    <property type="entry name" value="TPP-binding domain"/>
    <property type="match status" value="1"/>
</dbReference>
<dbReference type="CDD" id="cd00568">
    <property type="entry name" value="TPP_enzymes"/>
    <property type="match status" value="1"/>
</dbReference>
<dbReference type="EMBL" id="FNFE01000005">
    <property type="protein sequence ID" value="SDK57581.1"/>
    <property type="molecule type" value="Genomic_DNA"/>
</dbReference>
<dbReference type="STRING" id="1095776.SAMN04515672_3386"/>
<dbReference type="Proteomes" id="UP000198882">
    <property type="component" value="Unassembled WGS sequence"/>
</dbReference>
<keyword evidence="9" id="KW-1185">Reference proteome</keyword>
<keyword evidence="2 3" id="KW-0786">Thiamine pyrophosphate</keyword>
<dbReference type="InterPro" id="IPR012001">
    <property type="entry name" value="Thiamin_PyroP_enz_TPP-bd_dom"/>
</dbReference>
<feature type="region of interest" description="Disordered" evidence="4">
    <location>
        <begin position="172"/>
        <end position="199"/>
    </location>
</feature>
<evidence type="ECO:0000256" key="1">
    <source>
        <dbReference type="ARBA" id="ARBA00007812"/>
    </source>
</evidence>
<evidence type="ECO:0000313" key="8">
    <source>
        <dbReference type="EMBL" id="SDK57581.1"/>
    </source>
</evidence>
<reference evidence="9" key="1">
    <citation type="submission" date="2016-10" db="EMBL/GenBank/DDBJ databases">
        <authorList>
            <person name="Varghese N."/>
            <person name="Submissions S."/>
        </authorList>
    </citation>
    <scope>NUCLEOTIDE SEQUENCE [LARGE SCALE GENOMIC DNA]</scope>
    <source>
        <strain evidence="9">B4,CECT 8067,JCM 17497</strain>
    </source>
</reference>
<dbReference type="CDD" id="cd07035">
    <property type="entry name" value="TPP_PYR_POX_like"/>
    <property type="match status" value="1"/>
</dbReference>
<proteinExistence type="inferred from homology"/>
<evidence type="ECO:0000259" key="7">
    <source>
        <dbReference type="Pfam" id="PF02776"/>
    </source>
</evidence>
<dbReference type="Pfam" id="PF00205">
    <property type="entry name" value="TPP_enzyme_M"/>
    <property type="match status" value="1"/>
</dbReference>
<protein>
    <submittedName>
        <fullName evidence="8">Acetolactate synthase large subunit</fullName>
    </submittedName>
</protein>
<dbReference type="PANTHER" id="PTHR18968">
    <property type="entry name" value="THIAMINE PYROPHOSPHATE ENZYMES"/>
    <property type="match status" value="1"/>
</dbReference>
<evidence type="ECO:0000259" key="6">
    <source>
        <dbReference type="Pfam" id="PF02775"/>
    </source>
</evidence>
<evidence type="ECO:0000259" key="5">
    <source>
        <dbReference type="Pfam" id="PF00205"/>
    </source>
</evidence>
<sequence>MDATDRVREMTETSTETGSNYILDALEREGISTLFGLVGEGNAHLVDRTNDHALQFTYARHEQAAVTMADAYARMTGTVGVCTLTHGPGLTNGATGIAAADRDNVPLVVLVGDTGFAGRETSLQYLDHQSFTSPISAYQTRIETSETVPEAIRRAFGEARTERGPAVVEIPGDIQSAPAPETLYRPKPTPSQRPRPDQTTVEEAVSVLEDADAPVVLAGGGAMTADAAEPIVELAERIGAPIAVTYFAKGLFPEDHPLYSGIAGTFMSPANDELLWDADAVVTVGAQLSGKVTRYGELYADAAVVQIDIDPSAVGRYRDPTVALLGDASAAIEALVDRVSVDSNRVTRVATAIEEAENAFEFEPASTDEYVDPRVATREIAARVPDDTVVTIDSGNNTGFPAAFHPVGDGGRMLVNGNFGTMGFALPAALGAQVGTPDQTVLCYAGDGSLLQVVQEIETAVRLELPIIVVVLNDESYGIIRHRQRLEYGRETAADYSSSDFATVARGFGARGETIRSIDDLDILEEYCESEPSVPLVLDVRTNPDIARPGFPPY</sequence>
<evidence type="ECO:0000256" key="4">
    <source>
        <dbReference type="SAM" id="MobiDB-lite"/>
    </source>
</evidence>
<dbReference type="InterPro" id="IPR045229">
    <property type="entry name" value="TPP_enz"/>
</dbReference>
<dbReference type="PANTHER" id="PTHR18968:SF13">
    <property type="entry name" value="ACETOLACTATE SYNTHASE CATALYTIC SUBUNIT, MITOCHONDRIAL"/>
    <property type="match status" value="1"/>
</dbReference>